<keyword evidence="3" id="KW-1003">Cell membrane</keyword>
<dbReference type="PANTHER" id="PTHR11328">
    <property type="entry name" value="MAJOR FACILITATOR SUPERFAMILY DOMAIN-CONTAINING PROTEIN"/>
    <property type="match status" value="1"/>
</dbReference>
<dbReference type="AlphaFoldDB" id="A0A143PCQ0"/>
<evidence type="ECO:0000256" key="10">
    <source>
        <dbReference type="SAM" id="Phobius"/>
    </source>
</evidence>
<dbReference type="SUPFAM" id="SSF103473">
    <property type="entry name" value="MFS general substrate transporter"/>
    <property type="match status" value="1"/>
</dbReference>
<dbReference type="RefSeq" id="WP_047131598.1">
    <property type="nucleotide sequence ID" value="NZ_CP015114.1"/>
</dbReference>
<keyword evidence="14" id="KW-1185">Reference proteome</keyword>
<feature type="transmembrane region" description="Helical" evidence="10">
    <location>
        <begin position="12"/>
        <end position="35"/>
    </location>
</feature>
<keyword evidence="7 10" id="KW-1133">Transmembrane helix</keyword>
<dbReference type="InterPro" id="IPR018043">
    <property type="entry name" value="Na/Gal_symport_CS"/>
</dbReference>
<feature type="transmembrane region" description="Helical" evidence="10">
    <location>
        <begin position="299"/>
        <end position="321"/>
    </location>
</feature>
<dbReference type="Gene3D" id="1.20.1250.20">
    <property type="entry name" value="MFS general substrate transporter like domains"/>
    <property type="match status" value="1"/>
</dbReference>
<feature type="transmembrane region" description="Helical" evidence="10">
    <location>
        <begin position="182"/>
        <end position="207"/>
    </location>
</feature>
<feature type="transmembrane region" description="Helical" evidence="10">
    <location>
        <begin position="106"/>
        <end position="125"/>
    </location>
</feature>
<comment type="subcellular location">
    <subcellularLocation>
        <location evidence="1">Cell membrane</location>
        <topology evidence="1">Multi-pass membrane protein</topology>
    </subcellularLocation>
</comment>
<dbReference type="GO" id="GO:0005886">
    <property type="term" value="C:plasma membrane"/>
    <property type="evidence" value="ECO:0007669"/>
    <property type="project" value="UniProtKB-SubCell"/>
</dbReference>
<evidence type="ECO:0000256" key="9">
    <source>
        <dbReference type="SAM" id="MobiDB-lite"/>
    </source>
</evidence>
<evidence type="ECO:0000313" key="12">
    <source>
        <dbReference type="EMBL" id="RZI01043.1"/>
    </source>
</evidence>
<keyword evidence="6" id="KW-0769">Symport</keyword>
<organism evidence="12 13">
    <name type="scientific">Staphylococcus condimenti</name>
    <dbReference type="NCBI Taxonomy" id="70255"/>
    <lineage>
        <taxon>Bacteria</taxon>
        <taxon>Bacillati</taxon>
        <taxon>Bacillota</taxon>
        <taxon>Bacilli</taxon>
        <taxon>Bacillales</taxon>
        <taxon>Staphylococcaceae</taxon>
        <taxon>Staphylococcus</taxon>
    </lineage>
</organism>
<evidence type="ECO:0000313" key="14">
    <source>
        <dbReference type="Proteomes" id="UP000595942"/>
    </source>
</evidence>
<reference evidence="11 14" key="2">
    <citation type="submission" date="2021-01" db="EMBL/GenBank/DDBJ databases">
        <title>FDA dAtabase for Regulatory Grade micrObial Sequences (FDA-ARGOS): Supporting development and validation of Infectious Disease Dx tests.</title>
        <authorList>
            <person name="Sproer C."/>
            <person name="Gronow S."/>
            <person name="Severitt S."/>
            <person name="Schroder I."/>
            <person name="Tallon L."/>
            <person name="Sadzewicz L."/>
            <person name="Zhao X."/>
            <person name="Boylan J."/>
            <person name="Ott S."/>
            <person name="Bowen H."/>
            <person name="Vavikolanu K."/>
            <person name="Mehta A."/>
            <person name="Aluvathingal J."/>
            <person name="Nadendla S."/>
            <person name="Lowell S."/>
            <person name="Myers T."/>
            <person name="Yan Y."/>
            <person name="Sichtig H."/>
        </authorList>
    </citation>
    <scope>NUCLEOTIDE SEQUENCE [LARGE SCALE GENOMIC DNA]</scope>
    <source>
        <strain evidence="11 14">FDAARGOS_1148</strain>
    </source>
</reference>
<dbReference type="PROSITE" id="PS00872">
    <property type="entry name" value="NA_GALACTOSIDE_SYMP"/>
    <property type="match status" value="1"/>
</dbReference>
<dbReference type="EMBL" id="RQTE01000199">
    <property type="protein sequence ID" value="RZI01043.1"/>
    <property type="molecule type" value="Genomic_DNA"/>
</dbReference>
<evidence type="ECO:0000256" key="2">
    <source>
        <dbReference type="ARBA" id="ARBA00022448"/>
    </source>
</evidence>
<feature type="region of interest" description="Disordered" evidence="9">
    <location>
        <begin position="454"/>
        <end position="477"/>
    </location>
</feature>
<feature type="transmembrane region" description="Helical" evidence="10">
    <location>
        <begin position="236"/>
        <end position="261"/>
    </location>
</feature>
<evidence type="ECO:0000256" key="6">
    <source>
        <dbReference type="ARBA" id="ARBA00022847"/>
    </source>
</evidence>
<sequence>MERKLTRFEKYAFGFGTVGKDAIFNIVSLFLMFYITDIVGLSPAFVGILFFAARIWDAVNDPIMGMIVDNTHNRFGKFKTWLVIGTLINAVITILLFTNFDLPGNGMYIYISVIYIIWGMTYTIMDIPYWSWLPNLTNNPREREEVAVVPRFFASFAAFVIGSFGLLFIHQLDNWLGHPFKGAGIFALAVICSITFLITIGITVFCVHEDTEIERQNAIKVQFKDLWRILFKNKELLAIIGVILAFNLCGQMINGIILYYFKYVAGVESLFSVFNTMILMEMASLLIFPYLVKKAGRSAVFNYAVSGIVVGLTVILIAGFIAPHTALWVVIGGACIRFGTGTLVGINTVALADVIDYSEVKFGQRNESVITSTQTFLVKLAQAFAGLSVGIGLSIIGYTPNVAQTAETIWGIRIGMIGIPIFFIIICSLLYHKAFNLKGDFLKDIEKTLEYKRKREGRSPIHHEPPQTEGVSSATHS</sequence>
<proteinExistence type="predicted"/>
<dbReference type="GO" id="GO:0008643">
    <property type="term" value="P:carbohydrate transport"/>
    <property type="evidence" value="ECO:0007669"/>
    <property type="project" value="InterPro"/>
</dbReference>
<feature type="compositionally biased region" description="Basic and acidic residues" evidence="9">
    <location>
        <begin position="454"/>
        <end position="466"/>
    </location>
</feature>
<feature type="transmembrane region" description="Helical" evidence="10">
    <location>
        <begin position="327"/>
        <end position="355"/>
    </location>
</feature>
<dbReference type="GeneID" id="93725744"/>
<dbReference type="Proteomes" id="UP000293854">
    <property type="component" value="Unassembled WGS sequence"/>
</dbReference>
<evidence type="ECO:0000256" key="1">
    <source>
        <dbReference type="ARBA" id="ARBA00004651"/>
    </source>
</evidence>
<dbReference type="InterPro" id="IPR036259">
    <property type="entry name" value="MFS_trans_sf"/>
</dbReference>
<dbReference type="Proteomes" id="UP000595942">
    <property type="component" value="Chromosome"/>
</dbReference>
<evidence type="ECO:0000313" key="13">
    <source>
        <dbReference type="Proteomes" id="UP000293854"/>
    </source>
</evidence>
<evidence type="ECO:0000256" key="5">
    <source>
        <dbReference type="ARBA" id="ARBA00022692"/>
    </source>
</evidence>
<evidence type="ECO:0000256" key="7">
    <source>
        <dbReference type="ARBA" id="ARBA00022989"/>
    </source>
</evidence>
<keyword evidence="8 10" id="KW-0472">Membrane</keyword>
<reference evidence="12 13" key="1">
    <citation type="submission" date="2018-11" db="EMBL/GenBank/DDBJ databases">
        <title>Genomic profiling of Staphylococcus species from a Poultry farm system in KwaZulu-Natal, South Africa.</title>
        <authorList>
            <person name="Amoako D.G."/>
            <person name="Somboro A.M."/>
            <person name="Abia A.L.K."/>
            <person name="Bester L.A."/>
            <person name="Essack S.Y."/>
        </authorList>
    </citation>
    <scope>NUCLEOTIDE SEQUENCE [LARGE SCALE GENOMIC DNA]</scope>
    <source>
        <strain evidence="12 13">SA11</strain>
    </source>
</reference>
<dbReference type="EMBL" id="CP068073">
    <property type="protein sequence ID" value="QQS81899.1"/>
    <property type="molecule type" value="Genomic_DNA"/>
</dbReference>
<feature type="transmembrane region" description="Helical" evidence="10">
    <location>
        <begin position="80"/>
        <end position="100"/>
    </location>
</feature>
<dbReference type="GO" id="GO:0006814">
    <property type="term" value="P:sodium ion transport"/>
    <property type="evidence" value="ECO:0007669"/>
    <property type="project" value="InterPro"/>
</dbReference>
<protein>
    <submittedName>
        <fullName evidence="12">Melibiose:sodium transporter MelB</fullName>
    </submittedName>
</protein>
<dbReference type="PANTHER" id="PTHR11328:SF36">
    <property type="entry name" value="MELIBIOSE PERMEASE"/>
    <property type="match status" value="1"/>
</dbReference>
<feature type="transmembrane region" description="Helical" evidence="10">
    <location>
        <begin position="410"/>
        <end position="431"/>
    </location>
</feature>
<accession>A0A143PCQ0</accession>
<keyword evidence="5 10" id="KW-0812">Transmembrane</keyword>
<evidence type="ECO:0000256" key="8">
    <source>
        <dbReference type="ARBA" id="ARBA00023136"/>
    </source>
</evidence>
<name>A0A143PCQ0_9STAP</name>
<dbReference type="NCBIfam" id="TIGR00792">
    <property type="entry name" value="gph"/>
    <property type="match status" value="1"/>
</dbReference>
<dbReference type="GO" id="GO:0015293">
    <property type="term" value="F:symporter activity"/>
    <property type="evidence" value="ECO:0007669"/>
    <property type="project" value="UniProtKB-KW"/>
</dbReference>
<dbReference type="InterPro" id="IPR001927">
    <property type="entry name" value="Na/Gal_symport"/>
</dbReference>
<feature type="transmembrane region" description="Helical" evidence="10">
    <location>
        <begin position="376"/>
        <end position="398"/>
    </location>
</feature>
<gene>
    <name evidence="12" type="primary">melB</name>
    <name evidence="12" type="ORF">EIG99_09820</name>
    <name evidence="11" type="ORF">I6J05_08175</name>
</gene>
<feature type="transmembrane region" description="Helical" evidence="10">
    <location>
        <begin position="41"/>
        <end position="59"/>
    </location>
</feature>
<dbReference type="NCBIfam" id="NF007749">
    <property type="entry name" value="PRK10429.1"/>
    <property type="match status" value="1"/>
</dbReference>
<dbReference type="CDD" id="cd17332">
    <property type="entry name" value="MFS_MelB_like"/>
    <property type="match status" value="1"/>
</dbReference>
<dbReference type="KEGG" id="scv:A4G25_10310"/>
<dbReference type="InterPro" id="IPR039672">
    <property type="entry name" value="MFS_2"/>
</dbReference>
<feature type="transmembrane region" description="Helical" evidence="10">
    <location>
        <begin position="273"/>
        <end position="292"/>
    </location>
</feature>
<dbReference type="OrthoDB" id="9764596at2"/>
<dbReference type="Pfam" id="PF13347">
    <property type="entry name" value="MFS_2"/>
    <property type="match status" value="1"/>
</dbReference>
<evidence type="ECO:0000256" key="4">
    <source>
        <dbReference type="ARBA" id="ARBA00022597"/>
    </source>
</evidence>
<evidence type="ECO:0000313" key="11">
    <source>
        <dbReference type="EMBL" id="QQS81899.1"/>
    </source>
</evidence>
<keyword evidence="4" id="KW-0762">Sugar transport</keyword>
<evidence type="ECO:0000256" key="3">
    <source>
        <dbReference type="ARBA" id="ARBA00022475"/>
    </source>
</evidence>
<feature type="transmembrane region" description="Helical" evidence="10">
    <location>
        <begin position="146"/>
        <end position="170"/>
    </location>
</feature>
<keyword evidence="2" id="KW-0813">Transport</keyword>